<evidence type="ECO:0000313" key="2">
    <source>
        <dbReference type="Proteomes" id="UP000215433"/>
    </source>
</evidence>
<dbReference type="EMBL" id="NEWD01000006">
    <property type="protein sequence ID" value="OXN01047.1"/>
    <property type="molecule type" value="Genomic_DNA"/>
</dbReference>
<gene>
    <name evidence="1" type="ORF">Tam10B_0625</name>
</gene>
<evidence type="ECO:0000313" key="1">
    <source>
        <dbReference type="EMBL" id="OXN01047.1"/>
    </source>
</evidence>
<keyword evidence="2" id="KW-1185">Reference proteome</keyword>
<accession>A0A229VZK4</accession>
<organism evidence="1 2">
    <name type="scientific">Bifidobacterium vansinderenii</name>
    <dbReference type="NCBI Taxonomy" id="1984871"/>
    <lineage>
        <taxon>Bacteria</taxon>
        <taxon>Bacillati</taxon>
        <taxon>Actinomycetota</taxon>
        <taxon>Actinomycetes</taxon>
        <taxon>Bifidobacteriales</taxon>
        <taxon>Bifidobacteriaceae</taxon>
        <taxon>Bifidobacterium</taxon>
    </lineage>
</organism>
<name>A0A229VZK4_9BIFI</name>
<proteinExistence type="predicted"/>
<dbReference type="RefSeq" id="WP_143248519.1">
    <property type="nucleotide sequence ID" value="NZ_NEWD01000006.1"/>
</dbReference>
<dbReference type="OrthoDB" id="4351179at2"/>
<protein>
    <submittedName>
        <fullName evidence="1">Uncharacterized protein</fullName>
    </submittedName>
</protein>
<reference evidence="1 2" key="1">
    <citation type="submission" date="2017-05" db="EMBL/GenBank/DDBJ databases">
        <title>Bifidobacterium vansinderenii sp. nov.</title>
        <authorList>
            <person name="Lugli G.A."/>
            <person name="Duranti S."/>
            <person name="Mangifesta M."/>
        </authorList>
    </citation>
    <scope>NUCLEOTIDE SEQUENCE [LARGE SCALE GENOMIC DNA]</scope>
    <source>
        <strain evidence="1 2">Tam10B</strain>
    </source>
</reference>
<dbReference type="AlphaFoldDB" id="A0A229VZK4"/>
<sequence>MTLISHLPYDPKWIALQREASMSGRMLSLGLHALLDADYMNQELYYTGFFNITIALERIYKLILESHEYSTNGSFLTDNQLKNEGHDLLKLYERTQKSINPVTKKLNDSPTMPDEELTKVLTFLTDFAKKDRYFNFVSLGKKGAADPVSRWHRLVLKWHKQPPLTQEQLDILTKAQMQDNQPRSLYDINYFDERGNNLESNEQCQQALFLAEHVQRAGTLILFKIAKAATNQLCSYSNLYDPKTQSEIYRSSNHLISQKELEQEINKPQPLQLPNFEDFFTKFHQSEERYLRFVNERQETRYASE</sequence>
<dbReference type="Proteomes" id="UP000215433">
    <property type="component" value="Unassembled WGS sequence"/>
</dbReference>
<comment type="caution">
    <text evidence="1">The sequence shown here is derived from an EMBL/GenBank/DDBJ whole genome shotgun (WGS) entry which is preliminary data.</text>
</comment>